<comment type="function">
    <text evidence="7">Transcriptional regulator.</text>
</comment>
<feature type="binding site" evidence="7">
    <location>
        <position position="106"/>
    </location>
    <ligand>
        <name>Ni(2+)</name>
        <dbReference type="ChEBI" id="CHEBI:49786"/>
    </ligand>
</feature>
<dbReference type="SUPFAM" id="SSF47598">
    <property type="entry name" value="Ribbon-helix-helix"/>
    <property type="match status" value="1"/>
</dbReference>
<gene>
    <name evidence="11" type="primary">nikR</name>
    <name evidence="11" type="ORF">GCM10007933_25280</name>
</gene>
<dbReference type="RefSeq" id="WP_284188293.1">
    <property type="nucleotide sequence ID" value="NZ_BSPX01000037.1"/>
</dbReference>
<dbReference type="InterPro" id="IPR010985">
    <property type="entry name" value="Ribbon_hlx_hlx"/>
</dbReference>
<dbReference type="InterPro" id="IPR013321">
    <property type="entry name" value="Arc_rbn_hlx_hlx"/>
</dbReference>
<dbReference type="EMBL" id="BSPX01000037">
    <property type="protein sequence ID" value="GLT23067.1"/>
    <property type="molecule type" value="Genomic_DNA"/>
</dbReference>
<keyword evidence="12" id="KW-1185">Reference proteome</keyword>
<dbReference type="PANTHER" id="PTHR34719:SF2">
    <property type="entry name" value="NICKEL-RESPONSIVE REGULATOR"/>
    <property type="match status" value="1"/>
</dbReference>
<reference evidence="12" key="1">
    <citation type="journal article" date="2019" name="Int. J. Syst. Evol. Microbiol.">
        <title>The Global Catalogue of Microorganisms (GCM) 10K type strain sequencing project: providing services to taxonomists for standard genome sequencing and annotation.</title>
        <authorList>
            <consortium name="The Broad Institute Genomics Platform"/>
            <consortium name="The Broad Institute Genome Sequencing Center for Infectious Disease"/>
            <person name="Wu L."/>
            <person name="Ma J."/>
        </authorList>
    </citation>
    <scope>NUCLEOTIDE SEQUENCE [LARGE SCALE GENOMIC DNA]</scope>
    <source>
        <strain evidence="12">NBRC 102407</strain>
    </source>
</reference>
<accession>A0ABQ6FEL7</accession>
<comment type="cofactor">
    <cofactor evidence="7">
        <name>Ni(2+)</name>
        <dbReference type="ChEBI" id="CHEBI:49786"/>
    </cofactor>
    <text evidence="7">Binds 1 nickel ion per subunit.</text>
</comment>
<feature type="compositionally biased region" description="Basic residues" evidence="8">
    <location>
        <begin position="159"/>
        <end position="171"/>
    </location>
</feature>
<dbReference type="Gene3D" id="3.30.70.1150">
    <property type="entry name" value="ACT-like. Chain A, domain 2"/>
    <property type="match status" value="1"/>
</dbReference>
<proteinExistence type="inferred from homology"/>
<feature type="binding site" evidence="7">
    <location>
        <position position="100"/>
    </location>
    <ligand>
        <name>Ni(2+)</name>
        <dbReference type="ChEBI" id="CHEBI:49786"/>
    </ligand>
</feature>
<dbReference type="Pfam" id="PF01402">
    <property type="entry name" value="RHH_1"/>
    <property type="match status" value="1"/>
</dbReference>
<evidence type="ECO:0000256" key="3">
    <source>
        <dbReference type="ARBA" id="ARBA00022723"/>
    </source>
</evidence>
<dbReference type="SUPFAM" id="SSF55021">
    <property type="entry name" value="ACT-like"/>
    <property type="match status" value="1"/>
</dbReference>
<evidence type="ECO:0000259" key="9">
    <source>
        <dbReference type="Pfam" id="PF01402"/>
    </source>
</evidence>
<evidence type="ECO:0000256" key="4">
    <source>
        <dbReference type="ARBA" id="ARBA00023015"/>
    </source>
</evidence>
<evidence type="ECO:0000259" key="10">
    <source>
        <dbReference type="Pfam" id="PF08753"/>
    </source>
</evidence>
<keyword evidence="2 7" id="KW-0533">Nickel</keyword>
<evidence type="ECO:0000313" key="11">
    <source>
        <dbReference type="EMBL" id="GLT23067.1"/>
    </source>
</evidence>
<dbReference type="PANTHER" id="PTHR34719">
    <property type="entry name" value="NICKEL-RESPONSIVE REGULATOR"/>
    <property type="match status" value="1"/>
</dbReference>
<dbReference type="InterPro" id="IPR014864">
    <property type="entry name" value="TF_NikR_Ni-bd_C"/>
</dbReference>
<comment type="caution">
    <text evidence="11">The sequence shown here is derived from an EMBL/GenBank/DDBJ whole genome shotgun (WGS) entry which is preliminary data.</text>
</comment>
<feature type="region of interest" description="Disordered" evidence="8">
    <location>
        <begin position="145"/>
        <end position="171"/>
    </location>
</feature>
<sequence>MTRLSCPEPIVERFTISLDEDLARAFDALIAARGYSNRSEAVRDILRAQLEQNRLAREEAPHCIANLSYVYNHHERELAERVTHDQHEHHDLCVATLHAHLDHDNCMESVILRGPTAQVRAFAEGLIARPGVRHGALNLVTADFRNQPHSHGDGEHSHAHPHPHGHYRPRS</sequence>
<keyword evidence="3 7" id="KW-0479">Metal-binding</keyword>
<organism evidence="11 12">
    <name type="scientific">Zoogloea oryzae</name>
    <dbReference type="NCBI Taxonomy" id="310767"/>
    <lineage>
        <taxon>Bacteria</taxon>
        <taxon>Pseudomonadati</taxon>
        <taxon>Pseudomonadota</taxon>
        <taxon>Betaproteobacteria</taxon>
        <taxon>Rhodocyclales</taxon>
        <taxon>Zoogloeaceae</taxon>
        <taxon>Zoogloea</taxon>
    </lineage>
</organism>
<name>A0ABQ6FEL7_9RHOO</name>
<feature type="domain" description="Transcription factor NikR nickel binding C-terminal" evidence="10">
    <location>
        <begin position="65"/>
        <end position="139"/>
    </location>
</feature>
<evidence type="ECO:0000256" key="1">
    <source>
        <dbReference type="ARBA" id="ARBA00008478"/>
    </source>
</evidence>
<protein>
    <recommendedName>
        <fullName evidence="7">Putative nickel-responsive regulator</fullName>
    </recommendedName>
</protein>
<dbReference type="Proteomes" id="UP001157167">
    <property type="component" value="Unassembled WGS sequence"/>
</dbReference>
<dbReference type="NCBIfam" id="NF003381">
    <property type="entry name" value="PRK04460.1"/>
    <property type="match status" value="1"/>
</dbReference>
<comment type="similarity">
    <text evidence="1 7">Belongs to the transcriptional regulatory CopG/NikR family.</text>
</comment>
<dbReference type="InterPro" id="IPR027271">
    <property type="entry name" value="Acetolactate_synth/TF_NikR_C"/>
</dbReference>
<feature type="binding site" evidence="7">
    <location>
        <position position="98"/>
    </location>
    <ligand>
        <name>Ni(2+)</name>
        <dbReference type="ChEBI" id="CHEBI:49786"/>
    </ligand>
</feature>
<dbReference type="InterPro" id="IPR045865">
    <property type="entry name" value="ACT-like_dom_sf"/>
</dbReference>
<dbReference type="CDD" id="cd22231">
    <property type="entry name" value="RHH_NikR_HicB-like"/>
    <property type="match status" value="1"/>
</dbReference>
<dbReference type="NCBIfam" id="NF002815">
    <property type="entry name" value="PRK02967.1"/>
    <property type="match status" value="1"/>
</dbReference>
<evidence type="ECO:0000256" key="7">
    <source>
        <dbReference type="HAMAP-Rule" id="MF_00476"/>
    </source>
</evidence>
<dbReference type="InterPro" id="IPR022988">
    <property type="entry name" value="Ni_resp_reg_NikR"/>
</dbReference>
<dbReference type="InterPro" id="IPR050192">
    <property type="entry name" value="CopG/NikR_regulator"/>
</dbReference>
<dbReference type="HAMAP" id="MF_00476">
    <property type="entry name" value="NikR"/>
    <property type="match status" value="1"/>
</dbReference>
<dbReference type="Gene3D" id="1.10.1220.10">
    <property type="entry name" value="Met repressor-like"/>
    <property type="match status" value="1"/>
</dbReference>
<dbReference type="InterPro" id="IPR002145">
    <property type="entry name" value="CopG"/>
</dbReference>
<evidence type="ECO:0000256" key="6">
    <source>
        <dbReference type="ARBA" id="ARBA00023163"/>
    </source>
</evidence>
<keyword evidence="5 7" id="KW-0238">DNA-binding</keyword>
<dbReference type="Pfam" id="PF08753">
    <property type="entry name" value="NikR_C"/>
    <property type="match status" value="1"/>
</dbReference>
<evidence type="ECO:0000256" key="8">
    <source>
        <dbReference type="SAM" id="MobiDB-lite"/>
    </source>
</evidence>
<keyword evidence="4 7" id="KW-0805">Transcription regulation</keyword>
<keyword evidence="6 7" id="KW-0804">Transcription</keyword>
<evidence type="ECO:0000256" key="2">
    <source>
        <dbReference type="ARBA" id="ARBA00022596"/>
    </source>
</evidence>
<feature type="domain" description="Ribbon-helix-helix protein CopG" evidence="9">
    <location>
        <begin position="12"/>
        <end position="52"/>
    </location>
</feature>
<evidence type="ECO:0000256" key="5">
    <source>
        <dbReference type="ARBA" id="ARBA00023125"/>
    </source>
</evidence>
<evidence type="ECO:0000313" key="12">
    <source>
        <dbReference type="Proteomes" id="UP001157167"/>
    </source>
</evidence>
<feature type="binding site" evidence="7">
    <location>
        <position position="87"/>
    </location>
    <ligand>
        <name>Ni(2+)</name>
        <dbReference type="ChEBI" id="CHEBI:49786"/>
    </ligand>
</feature>